<sequence length="203" mass="22240">MAGLCEGDNEPAGSLKAICKKVSKSRPPVAQCLDVTMFEWEERKKKRIPSRTFPARASSEDIPLHLQVTRSASHAPDLVSDWTAFHLSPDKINAHEFHVKGKTPVAQQNPGQLQISESFSRAPYPDDSVYFPRRGLGFRSRKGSATNRSQGIAVDHASNPPVPEVAEHLYKLPSIGFQHLCKPRGSGAPADVQNKTPAADSHE</sequence>
<gene>
    <name evidence="2" type="ORF">ANN_18000</name>
</gene>
<proteinExistence type="predicted"/>
<evidence type="ECO:0000256" key="1">
    <source>
        <dbReference type="SAM" id="MobiDB-lite"/>
    </source>
</evidence>
<organism evidence="2 3">
    <name type="scientific">Periplaneta americana</name>
    <name type="common">American cockroach</name>
    <name type="synonym">Blatta americana</name>
    <dbReference type="NCBI Taxonomy" id="6978"/>
    <lineage>
        <taxon>Eukaryota</taxon>
        <taxon>Metazoa</taxon>
        <taxon>Ecdysozoa</taxon>
        <taxon>Arthropoda</taxon>
        <taxon>Hexapoda</taxon>
        <taxon>Insecta</taxon>
        <taxon>Pterygota</taxon>
        <taxon>Neoptera</taxon>
        <taxon>Polyneoptera</taxon>
        <taxon>Dictyoptera</taxon>
        <taxon>Blattodea</taxon>
        <taxon>Blattoidea</taxon>
        <taxon>Blattidae</taxon>
        <taxon>Blattinae</taxon>
        <taxon>Periplaneta</taxon>
    </lineage>
</organism>
<reference evidence="2 3" key="1">
    <citation type="journal article" date="2022" name="Allergy">
        <title>Genome assembly and annotation of Periplaneta americana reveal a comprehensive cockroach allergen profile.</title>
        <authorList>
            <person name="Wang L."/>
            <person name="Xiong Q."/>
            <person name="Saelim N."/>
            <person name="Wang L."/>
            <person name="Nong W."/>
            <person name="Wan A.T."/>
            <person name="Shi M."/>
            <person name="Liu X."/>
            <person name="Cao Q."/>
            <person name="Hui J.H.L."/>
            <person name="Sookrung N."/>
            <person name="Leung T.F."/>
            <person name="Tungtrongchitr A."/>
            <person name="Tsui S.K.W."/>
        </authorList>
    </citation>
    <scope>NUCLEOTIDE SEQUENCE [LARGE SCALE GENOMIC DNA]</scope>
    <source>
        <strain evidence="2">PWHHKU_190912</strain>
    </source>
</reference>
<keyword evidence="3" id="KW-1185">Reference proteome</keyword>
<accession>A0ABQ8SMI5</accession>
<name>A0ABQ8SMI5_PERAM</name>
<comment type="caution">
    <text evidence="2">The sequence shown here is derived from an EMBL/GenBank/DDBJ whole genome shotgun (WGS) entry which is preliminary data.</text>
</comment>
<dbReference type="EMBL" id="JAJSOF020000023">
    <property type="protein sequence ID" value="KAJ4435386.1"/>
    <property type="molecule type" value="Genomic_DNA"/>
</dbReference>
<feature type="region of interest" description="Disordered" evidence="1">
    <location>
        <begin position="182"/>
        <end position="203"/>
    </location>
</feature>
<evidence type="ECO:0000313" key="3">
    <source>
        <dbReference type="Proteomes" id="UP001148838"/>
    </source>
</evidence>
<evidence type="ECO:0000313" key="2">
    <source>
        <dbReference type="EMBL" id="KAJ4435386.1"/>
    </source>
</evidence>
<dbReference type="Proteomes" id="UP001148838">
    <property type="component" value="Unassembled WGS sequence"/>
</dbReference>
<protein>
    <submittedName>
        <fullName evidence="2">Uncharacterized protein</fullName>
    </submittedName>
</protein>